<evidence type="ECO:0000256" key="2">
    <source>
        <dbReference type="SAM" id="Coils"/>
    </source>
</evidence>
<proteinExistence type="predicted"/>
<dbReference type="InterPro" id="IPR010982">
    <property type="entry name" value="Lambda_DNA-bd_dom_sf"/>
</dbReference>
<name>A0ABQ1QVX7_9RHOB</name>
<dbReference type="PANTHER" id="PTHR46558">
    <property type="entry name" value="TRACRIPTIONAL REGULATORY PROTEIN-RELATED-RELATED"/>
    <property type="match status" value="1"/>
</dbReference>
<comment type="caution">
    <text evidence="4">The sequence shown here is derived from an EMBL/GenBank/DDBJ whole genome shotgun (WGS) entry which is preliminary data.</text>
</comment>
<accession>A0ABQ1QVX7</accession>
<dbReference type="RefSeq" id="WP_188529215.1">
    <property type="nucleotide sequence ID" value="NZ_BMGI01000005.1"/>
</dbReference>
<evidence type="ECO:0000313" key="5">
    <source>
        <dbReference type="Proteomes" id="UP000617355"/>
    </source>
</evidence>
<sequence length="133" mass="14713">MTDIATDDWFSDEHATFGDRLAAAREAADLSQKDLAKRLGVKSKTVAAWENDLSEPRANRLQMLAGLLNVSLMWLLNGNGEGVDPPGVEPALTRDARQVLLEMRELRGDIDEAANRLARLEKNLKKLMEASLV</sequence>
<keyword evidence="5" id="KW-1185">Reference proteome</keyword>
<evidence type="ECO:0000313" key="4">
    <source>
        <dbReference type="EMBL" id="GGD44030.1"/>
    </source>
</evidence>
<dbReference type="Proteomes" id="UP000617355">
    <property type="component" value="Unassembled WGS sequence"/>
</dbReference>
<organism evidence="4 5">
    <name type="scientific">Sinisalibacter lacisalsi</name>
    <dbReference type="NCBI Taxonomy" id="1526570"/>
    <lineage>
        <taxon>Bacteria</taxon>
        <taxon>Pseudomonadati</taxon>
        <taxon>Pseudomonadota</taxon>
        <taxon>Alphaproteobacteria</taxon>
        <taxon>Rhodobacterales</taxon>
        <taxon>Roseobacteraceae</taxon>
        <taxon>Sinisalibacter</taxon>
    </lineage>
</organism>
<protein>
    <submittedName>
        <fullName evidence="4">Transcriptional regulator</fullName>
    </submittedName>
</protein>
<evidence type="ECO:0000259" key="3">
    <source>
        <dbReference type="PROSITE" id="PS50943"/>
    </source>
</evidence>
<dbReference type="PROSITE" id="PS50943">
    <property type="entry name" value="HTH_CROC1"/>
    <property type="match status" value="1"/>
</dbReference>
<dbReference type="Pfam" id="PF01381">
    <property type="entry name" value="HTH_3"/>
    <property type="match status" value="1"/>
</dbReference>
<dbReference type="PANTHER" id="PTHR46558:SF13">
    <property type="entry name" value="HTH-TYPE TRANSCRIPTIONAL REGULATOR IMMR"/>
    <property type="match status" value="1"/>
</dbReference>
<dbReference type="EMBL" id="BMGI01000005">
    <property type="protein sequence ID" value="GGD44030.1"/>
    <property type="molecule type" value="Genomic_DNA"/>
</dbReference>
<feature type="coiled-coil region" evidence="2">
    <location>
        <begin position="96"/>
        <end position="130"/>
    </location>
</feature>
<gene>
    <name evidence="4" type="ORF">GCM10011358_29730</name>
</gene>
<dbReference type="CDD" id="cd00093">
    <property type="entry name" value="HTH_XRE"/>
    <property type="match status" value="1"/>
</dbReference>
<dbReference type="SMART" id="SM00530">
    <property type="entry name" value="HTH_XRE"/>
    <property type="match status" value="1"/>
</dbReference>
<dbReference type="InterPro" id="IPR001387">
    <property type="entry name" value="Cro/C1-type_HTH"/>
</dbReference>
<reference evidence="5" key="1">
    <citation type="journal article" date="2019" name="Int. J. Syst. Evol. Microbiol.">
        <title>The Global Catalogue of Microorganisms (GCM) 10K type strain sequencing project: providing services to taxonomists for standard genome sequencing and annotation.</title>
        <authorList>
            <consortium name="The Broad Institute Genomics Platform"/>
            <consortium name="The Broad Institute Genome Sequencing Center for Infectious Disease"/>
            <person name="Wu L."/>
            <person name="Ma J."/>
        </authorList>
    </citation>
    <scope>NUCLEOTIDE SEQUENCE [LARGE SCALE GENOMIC DNA]</scope>
    <source>
        <strain evidence="5">CGMCC 1.12922</strain>
    </source>
</reference>
<feature type="domain" description="HTH cro/C1-type" evidence="3">
    <location>
        <begin position="21"/>
        <end position="75"/>
    </location>
</feature>
<keyword evidence="1" id="KW-0238">DNA-binding</keyword>
<dbReference type="SUPFAM" id="SSF47413">
    <property type="entry name" value="lambda repressor-like DNA-binding domains"/>
    <property type="match status" value="1"/>
</dbReference>
<evidence type="ECO:0000256" key="1">
    <source>
        <dbReference type="ARBA" id="ARBA00023125"/>
    </source>
</evidence>
<keyword evidence="2" id="KW-0175">Coiled coil</keyword>
<dbReference type="Gene3D" id="1.10.260.40">
    <property type="entry name" value="lambda repressor-like DNA-binding domains"/>
    <property type="match status" value="1"/>
</dbReference>